<dbReference type="AlphaFoldDB" id="A0A1G2INT9"/>
<dbReference type="EMBL" id="MHPE01000030">
    <property type="protein sequence ID" value="OGZ76589.1"/>
    <property type="molecule type" value="Genomic_DNA"/>
</dbReference>
<protein>
    <recommendedName>
        <fullName evidence="2">SHOCT domain-containing protein</fullName>
    </recommendedName>
</protein>
<evidence type="ECO:0000313" key="4">
    <source>
        <dbReference type="Proteomes" id="UP000178632"/>
    </source>
</evidence>
<gene>
    <name evidence="3" type="ORF">A3G45_01750</name>
</gene>
<dbReference type="Pfam" id="PF09851">
    <property type="entry name" value="SHOCT"/>
    <property type="match status" value="1"/>
</dbReference>
<comment type="caution">
    <text evidence="3">The sequence shown here is derived from an EMBL/GenBank/DDBJ whole genome shotgun (WGS) entry which is preliminary data.</text>
</comment>
<dbReference type="InterPro" id="IPR018649">
    <property type="entry name" value="SHOCT"/>
</dbReference>
<sequence>MMGFGYGYGWIGAIFMIVFWVLVILAIVSFVSWLVRQSKGTTNDNGNQAMDILKERYAKGEINKEEFKAKKKDLV</sequence>
<evidence type="ECO:0000313" key="3">
    <source>
        <dbReference type="EMBL" id="OGZ76589.1"/>
    </source>
</evidence>
<evidence type="ECO:0000259" key="2">
    <source>
        <dbReference type="Pfam" id="PF09851"/>
    </source>
</evidence>
<organism evidence="3 4">
    <name type="scientific">Candidatus Staskawiczbacteria bacterium RIFCSPLOWO2_12_FULL_37_15</name>
    <dbReference type="NCBI Taxonomy" id="1802218"/>
    <lineage>
        <taxon>Bacteria</taxon>
        <taxon>Candidatus Staskawicziibacteriota</taxon>
    </lineage>
</organism>
<keyword evidence="1" id="KW-1133">Transmembrane helix</keyword>
<dbReference type="Proteomes" id="UP000178632">
    <property type="component" value="Unassembled WGS sequence"/>
</dbReference>
<name>A0A1G2INT9_9BACT</name>
<keyword evidence="1" id="KW-0472">Membrane</keyword>
<reference evidence="3 4" key="1">
    <citation type="journal article" date="2016" name="Nat. Commun.">
        <title>Thousands of microbial genomes shed light on interconnected biogeochemical processes in an aquifer system.</title>
        <authorList>
            <person name="Anantharaman K."/>
            <person name="Brown C.T."/>
            <person name="Hug L.A."/>
            <person name="Sharon I."/>
            <person name="Castelle C.J."/>
            <person name="Probst A.J."/>
            <person name="Thomas B.C."/>
            <person name="Singh A."/>
            <person name="Wilkins M.J."/>
            <person name="Karaoz U."/>
            <person name="Brodie E.L."/>
            <person name="Williams K.H."/>
            <person name="Hubbard S.S."/>
            <person name="Banfield J.F."/>
        </authorList>
    </citation>
    <scope>NUCLEOTIDE SEQUENCE [LARGE SCALE GENOMIC DNA]</scope>
</reference>
<feature type="domain" description="SHOCT" evidence="2">
    <location>
        <begin position="49"/>
        <end position="74"/>
    </location>
</feature>
<accession>A0A1G2INT9</accession>
<proteinExistence type="predicted"/>
<feature type="transmembrane region" description="Helical" evidence="1">
    <location>
        <begin position="6"/>
        <end position="35"/>
    </location>
</feature>
<evidence type="ECO:0000256" key="1">
    <source>
        <dbReference type="SAM" id="Phobius"/>
    </source>
</evidence>
<keyword evidence="1" id="KW-0812">Transmembrane</keyword>